<organism evidence="1">
    <name type="scientific">Rhizophora mucronata</name>
    <name type="common">Asiatic mangrove</name>
    <dbReference type="NCBI Taxonomy" id="61149"/>
    <lineage>
        <taxon>Eukaryota</taxon>
        <taxon>Viridiplantae</taxon>
        <taxon>Streptophyta</taxon>
        <taxon>Embryophyta</taxon>
        <taxon>Tracheophyta</taxon>
        <taxon>Spermatophyta</taxon>
        <taxon>Magnoliopsida</taxon>
        <taxon>eudicotyledons</taxon>
        <taxon>Gunneridae</taxon>
        <taxon>Pentapetalae</taxon>
        <taxon>rosids</taxon>
        <taxon>fabids</taxon>
        <taxon>Malpighiales</taxon>
        <taxon>Rhizophoraceae</taxon>
        <taxon>Rhizophora</taxon>
    </lineage>
</organism>
<name>A0A2P2QJ87_RHIMU</name>
<sequence>MLPKPDSRVLFSFDKTNINKYTATYMESE</sequence>
<proteinExistence type="predicted"/>
<dbReference type="EMBL" id="GGEC01086594">
    <property type="protein sequence ID" value="MBX67078.1"/>
    <property type="molecule type" value="Transcribed_RNA"/>
</dbReference>
<evidence type="ECO:0000313" key="1">
    <source>
        <dbReference type="EMBL" id="MBX67078.1"/>
    </source>
</evidence>
<accession>A0A2P2QJ87</accession>
<dbReference type="AlphaFoldDB" id="A0A2P2QJ87"/>
<reference evidence="1" key="1">
    <citation type="submission" date="2018-02" db="EMBL/GenBank/DDBJ databases">
        <title>Rhizophora mucronata_Transcriptome.</title>
        <authorList>
            <person name="Meera S.P."/>
            <person name="Sreeshan A."/>
            <person name="Augustine A."/>
        </authorList>
    </citation>
    <scope>NUCLEOTIDE SEQUENCE</scope>
    <source>
        <tissue evidence="1">Leaf</tissue>
    </source>
</reference>
<protein>
    <submittedName>
        <fullName evidence="1">Uncharacterized protein</fullName>
    </submittedName>
</protein>